<evidence type="ECO:0000259" key="1">
    <source>
        <dbReference type="Pfam" id="PF07883"/>
    </source>
</evidence>
<protein>
    <submittedName>
        <fullName evidence="2">Cupin domain-containing protein</fullName>
    </submittedName>
</protein>
<organism evidence="2 3">
    <name type="scientific">Shewanella hanedai</name>
    <name type="common">Alteromonas hanedai</name>
    <dbReference type="NCBI Taxonomy" id="25"/>
    <lineage>
        <taxon>Bacteria</taxon>
        <taxon>Pseudomonadati</taxon>
        <taxon>Pseudomonadota</taxon>
        <taxon>Gammaproteobacteria</taxon>
        <taxon>Alteromonadales</taxon>
        <taxon>Shewanellaceae</taxon>
        <taxon>Shewanella</taxon>
    </lineage>
</organism>
<dbReference type="InterPro" id="IPR014710">
    <property type="entry name" value="RmlC-like_jellyroll"/>
</dbReference>
<accession>A0A553JJJ9</accession>
<dbReference type="InterPro" id="IPR013096">
    <property type="entry name" value="Cupin_2"/>
</dbReference>
<sequence>MQDSFIKLTDFDKSAIYLTDYSGFSEWERHPAGDELVHVIEGETTLVLLNDGIESKNKLLSGEFLVVPQGVWHRFESPKGLKVLTITPPPTEHSIIKPG</sequence>
<evidence type="ECO:0000313" key="3">
    <source>
        <dbReference type="Proteomes" id="UP000318126"/>
    </source>
</evidence>
<dbReference type="AlphaFoldDB" id="A0A553JJJ9"/>
<feature type="domain" description="Cupin type-2" evidence="1">
    <location>
        <begin position="25"/>
        <end position="86"/>
    </location>
</feature>
<gene>
    <name evidence="2" type="ORF">FN961_19430</name>
</gene>
<dbReference type="Gene3D" id="2.60.120.10">
    <property type="entry name" value="Jelly Rolls"/>
    <property type="match status" value="1"/>
</dbReference>
<dbReference type="SUPFAM" id="SSF51182">
    <property type="entry name" value="RmlC-like cupins"/>
    <property type="match status" value="1"/>
</dbReference>
<keyword evidence="3" id="KW-1185">Reference proteome</keyword>
<comment type="caution">
    <text evidence="2">The sequence shown here is derived from an EMBL/GenBank/DDBJ whole genome shotgun (WGS) entry which is preliminary data.</text>
</comment>
<dbReference type="Proteomes" id="UP000318126">
    <property type="component" value="Unassembled WGS sequence"/>
</dbReference>
<proteinExistence type="predicted"/>
<dbReference type="RefSeq" id="WP_144041840.1">
    <property type="nucleotide sequence ID" value="NZ_BMPL01000028.1"/>
</dbReference>
<reference evidence="3" key="1">
    <citation type="submission" date="2019-07" db="EMBL/GenBank/DDBJ databases">
        <title>Shewanella sp. YLB-08 draft genomic sequence.</title>
        <authorList>
            <person name="Yu L."/>
        </authorList>
    </citation>
    <scope>NUCLEOTIDE SEQUENCE [LARGE SCALE GENOMIC DNA]</scope>
    <source>
        <strain evidence="3">JCM 20706</strain>
    </source>
</reference>
<dbReference type="EMBL" id="VKGK01000029">
    <property type="protein sequence ID" value="TRY12636.1"/>
    <property type="molecule type" value="Genomic_DNA"/>
</dbReference>
<dbReference type="OrthoDB" id="512358at2"/>
<name>A0A553JJJ9_SHEHA</name>
<dbReference type="InterPro" id="IPR011051">
    <property type="entry name" value="RmlC_Cupin_sf"/>
</dbReference>
<evidence type="ECO:0000313" key="2">
    <source>
        <dbReference type="EMBL" id="TRY12636.1"/>
    </source>
</evidence>
<dbReference type="Pfam" id="PF07883">
    <property type="entry name" value="Cupin_2"/>
    <property type="match status" value="1"/>
</dbReference>